<dbReference type="AlphaFoldDB" id="A0A9D2KVM6"/>
<dbReference type="Pfam" id="PF05635">
    <property type="entry name" value="23S_rRNA_IVP"/>
    <property type="match status" value="1"/>
</dbReference>
<sequence length="121" mass="13943">MNNVNNILKEKSFEFAIRIANLYKFMTTEKKEQVLSKQILRSGTSIGAMVCESEHSESKMDFVHKLAIVQKETNETLYWLKLLYATNFIEKDAYESVNQDALALLKIITASIKTAKQRINH</sequence>
<dbReference type="EMBL" id="DWZI01000043">
    <property type="protein sequence ID" value="HJA86253.1"/>
    <property type="molecule type" value="Genomic_DNA"/>
</dbReference>
<reference evidence="1" key="2">
    <citation type="submission" date="2021-04" db="EMBL/GenBank/DDBJ databases">
        <authorList>
            <person name="Gilroy R."/>
        </authorList>
    </citation>
    <scope>NUCLEOTIDE SEQUENCE</scope>
    <source>
        <strain evidence="1">ChiHjej12B11-9795</strain>
    </source>
</reference>
<dbReference type="PANTHER" id="PTHR38471:SF2">
    <property type="entry name" value="FOUR HELIX BUNDLE PROTEIN"/>
    <property type="match status" value="1"/>
</dbReference>
<reference evidence="1" key="1">
    <citation type="journal article" date="2021" name="PeerJ">
        <title>Extensive microbial diversity within the chicken gut microbiome revealed by metagenomics and culture.</title>
        <authorList>
            <person name="Gilroy R."/>
            <person name="Ravi A."/>
            <person name="Getino M."/>
            <person name="Pursley I."/>
            <person name="Horton D.L."/>
            <person name="Alikhan N.F."/>
            <person name="Baker D."/>
            <person name="Gharbi K."/>
            <person name="Hall N."/>
            <person name="Watson M."/>
            <person name="Adriaenssens E.M."/>
            <person name="Foster-Nyarko E."/>
            <person name="Jarju S."/>
            <person name="Secka A."/>
            <person name="Antonio M."/>
            <person name="Oren A."/>
            <person name="Chaudhuri R.R."/>
            <person name="La Ragione R."/>
            <person name="Hildebrand F."/>
            <person name="Pallen M.J."/>
        </authorList>
    </citation>
    <scope>NUCLEOTIDE SEQUENCE</scope>
    <source>
        <strain evidence="1">ChiHjej12B11-9795</strain>
    </source>
</reference>
<organism evidence="1 2">
    <name type="scientific">Candidatus Bacteroides avicola</name>
    <dbReference type="NCBI Taxonomy" id="2838468"/>
    <lineage>
        <taxon>Bacteria</taxon>
        <taxon>Pseudomonadati</taxon>
        <taxon>Bacteroidota</taxon>
        <taxon>Bacteroidia</taxon>
        <taxon>Bacteroidales</taxon>
        <taxon>Bacteroidaceae</taxon>
        <taxon>Bacteroides</taxon>
    </lineage>
</organism>
<dbReference type="PANTHER" id="PTHR38471">
    <property type="entry name" value="FOUR HELIX BUNDLE PROTEIN"/>
    <property type="match status" value="1"/>
</dbReference>
<dbReference type="Proteomes" id="UP000823862">
    <property type="component" value="Unassembled WGS sequence"/>
</dbReference>
<accession>A0A9D2KVM6</accession>
<comment type="caution">
    <text evidence="1">The sequence shown here is derived from an EMBL/GenBank/DDBJ whole genome shotgun (WGS) entry which is preliminary data.</text>
</comment>
<dbReference type="SUPFAM" id="SSF158446">
    <property type="entry name" value="IVS-encoded protein-like"/>
    <property type="match status" value="1"/>
</dbReference>
<dbReference type="InterPro" id="IPR036583">
    <property type="entry name" value="23S_rRNA_IVS_sf"/>
</dbReference>
<dbReference type="NCBIfam" id="TIGR02436">
    <property type="entry name" value="four helix bundle protein"/>
    <property type="match status" value="1"/>
</dbReference>
<proteinExistence type="predicted"/>
<gene>
    <name evidence="1" type="ORF">H9950_08730</name>
</gene>
<dbReference type="Gene3D" id="1.20.1440.60">
    <property type="entry name" value="23S rRNA-intervening sequence"/>
    <property type="match status" value="1"/>
</dbReference>
<dbReference type="InterPro" id="IPR012657">
    <property type="entry name" value="23S_rRNA-intervening_sequence"/>
</dbReference>
<dbReference type="PIRSF" id="PIRSF035652">
    <property type="entry name" value="CHP02436"/>
    <property type="match status" value="1"/>
</dbReference>
<evidence type="ECO:0000313" key="1">
    <source>
        <dbReference type="EMBL" id="HJA86253.1"/>
    </source>
</evidence>
<evidence type="ECO:0000313" key="2">
    <source>
        <dbReference type="Proteomes" id="UP000823862"/>
    </source>
</evidence>
<protein>
    <submittedName>
        <fullName evidence="1">Four helix bundle protein</fullName>
    </submittedName>
</protein>
<name>A0A9D2KVM6_9BACE</name>